<accession>A0A2P5WDU1</accession>
<gene>
    <name evidence="2" type="ORF">GOBAR_AA31432</name>
</gene>
<sequence>MPIFGYLDGDKAKQTRSDINNTGMKRSINGGGGNSGITNGETKSNVVRRNIKTNELVQKYLNIKMKKFPEEDDGKFKCLREDGR</sequence>
<protein>
    <submittedName>
        <fullName evidence="2">Uncharacterized protein</fullName>
    </submittedName>
</protein>
<evidence type="ECO:0000313" key="3">
    <source>
        <dbReference type="Proteomes" id="UP000239757"/>
    </source>
</evidence>
<dbReference type="AlphaFoldDB" id="A0A2P5WDU1"/>
<reference evidence="2 3" key="1">
    <citation type="submission" date="2015-01" db="EMBL/GenBank/DDBJ databases">
        <title>Genome of allotetraploid Gossypium barbadense reveals genomic plasticity and fiber elongation in cotton evolution.</title>
        <authorList>
            <person name="Chen X."/>
            <person name="Liu X."/>
            <person name="Zhao B."/>
            <person name="Zheng H."/>
            <person name="Hu Y."/>
            <person name="Lu G."/>
            <person name="Yang C."/>
            <person name="Chen J."/>
            <person name="Shan C."/>
            <person name="Zhang L."/>
            <person name="Zhou Y."/>
            <person name="Wang L."/>
            <person name="Guo W."/>
            <person name="Bai Y."/>
            <person name="Ruan J."/>
            <person name="Shangguan X."/>
            <person name="Mao Y."/>
            <person name="Jiang J."/>
            <person name="Zhu Y."/>
            <person name="Lei J."/>
            <person name="Kang H."/>
            <person name="Chen S."/>
            <person name="He X."/>
            <person name="Wang R."/>
            <person name="Wang Y."/>
            <person name="Chen J."/>
            <person name="Wang L."/>
            <person name="Yu S."/>
            <person name="Wang B."/>
            <person name="Wei J."/>
            <person name="Song S."/>
            <person name="Lu X."/>
            <person name="Gao Z."/>
            <person name="Gu W."/>
            <person name="Deng X."/>
            <person name="Ma D."/>
            <person name="Wang S."/>
            <person name="Liang W."/>
            <person name="Fang L."/>
            <person name="Cai C."/>
            <person name="Zhu X."/>
            <person name="Zhou B."/>
            <person name="Zhang Y."/>
            <person name="Chen Z."/>
            <person name="Xu S."/>
            <person name="Zhu R."/>
            <person name="Wang S."/>
            <person name="Zhang T."/>
            <person name="Zhao G."/>
        </authorList>
    </citation>
    <scope>NUCLEOTIDE SEQUENCE [LARGE SCALE GENOMIC DNA]</scope>
    <source>
        <strain evidence="3">cv. Xinhai21</strain>
        <tissue evidence="2">Leaf</tissue>
    </source>
</reference>
<feature type="region of interest" description="Disordered" evidence="1">
    <location>
        <begin position="1"/>
        <end position="44"/>
    </location>
</feature>
<name>A0A2P5WDU1_GOSBA</name>
<proteinExistence type="predicted"/>
<dbReference type="Proteomes" id="UP000239757">
    <property type="component" value="Unassembled WGS sequence"/>
</dbReference>
<evidence type="ECO:0000313" key="2">
    <source>
        <dbReference type="EMBL" id="PPR89251.1"/>
    </source>
</evidence>
<dbReference type="EMBL" id="KZ668006">
    <property type="protein sequence ID" value="PPR89251.1"/>
    <property type="molecule type" value="Genomic_DNA"/>
</dbReference>
<evidence type="ECO:0000256" key="1">
    <source>
        <dbReference type="SAM" id="MobiDB-lite"/>
    </source>
</evidence>
<organism evidence="2 3">
    <name type="scientific">Gossypium barbadense</name>
    <name type="common">Sea Island cotton</name>
    <name type="synonym">Hibiscus barbadensis</name>
    <dbReference type="NCBI Taxonomy" id="3634"/>
    <lineage>
        <taxon>Eukaryota</taxon>
        <taxon>Viridiplantae</taxon>
        <taxon>Streptophyta</taxon>
        <taxon>Embryophyta</taxon>
        <taxon>Tracheophyta</taxon>
        <taxon>Spermatophyta</taxon>
        <taxon>Magnoliopsida</taxon>
        <taxon>eudicotyledons</taxon>
        <taxon>Gunneridae</taxon>
        <taxon>Pentapetalae</taxon>
        <taxon>rosids</taxon>
        <taxon>malvids</taxon>
        <taxon>Malvales</taxon>
        <taxon>Malvaceae</taxon>
        <taxon>Malvoideae</taxon>
        <taxon>Gossypium</taxon>
    </lineage>
</organism>